<dbReference type="Gene3D" id="1.20.120.520">
    <property type="entry name" value="nmb1532 protein domain like"/>
    <property type="match status" value="1"/>
</dbReference>
<gene>
    <name evidence="6" type="ORF">BTO14_07015</name>
</gene>
<dbReference type="GO" id="GO:0046872">
    <property type="term" value="F:metal ion binding"/>
    <property type="evidence" value="ECO:0007669"/>
    <property type="project" value="UniProtKB-KW"/>
</dbReference>
<dbReference type="InterPro" id="IPR012312">
    <property type="entry name" value="Hemerythrin-like"/>
</dbReference>
<dbReference type="InterPro" id="IPR019903">
    <property type="entry name" value="RIC_family"/>
</dbReference>
<dbReference type="AlphaFoldDB" id="A0A2P6CDP2"/>
<dbReference type="GO" id="GO:0005737">
    <property type="term" value="C:cytoplasm"/>
    <property type="evidence" value="ECO:0007669"/>
    <property type="project" value="UniProtKB-SubCell"/>
</dbReference>
<reference evidence="6 7" key="1">
    <citation type="submission" date="2016-12" db="EMBL/GenBank/DDBJ databases">
        <title>Trade-off between light-utilization and light-protection in marine flavobacteria.</title>
        <authorList>
            <person name="Kumagai Y."/>
            <person name="Yoshizawa S."/>
            <person name="Kogure K."/>
            <person name="Iwasaki W."/>
        </authorList>
    </citation>
    <scope>NUCLEOTIDE SEQUENCE [LARGE SCALE GENOMIC DNA]</scope>
    <source>
        <strain evidence="6 7">KCTC 12100</strain>
    </source>
</reference>
<dbReference type="PANTHER" id="PTHR36438">
    <property type="entry name" value="IRON-SULFUR CLUSTER REPAIR PROTEIN YTFE"/>
    <property type="match status" value="1"/>
</dbReference>
<name>A0A2P6CDP2_9FLAO</name>
<dbReference type="Pfam" id="PF04405">
    <property type="entry name" value="ScdA_N"/>
    <property type="match status" value="1"/>
</dbReference>
<evidence type="ECO:0000256" key="2">
    <source>
        <dbReference type="ARBA" id="ARBA00022490"/>
    </source>
</evidence>
<dbReference type="Pfam" id="PF01814">
    <property type="entry name" value="Hemerythrin"/>
    <property type="match status" value="1"/>
</dbReference>
<keyword evidence="3" id="KW-0479">Metal-binding</keyword>
<dbReference type="OrthoDB" id="9797132at2"/>
<proteinExistence type="predicted"/>
<evidence type="ECO:0000259" key="5">
    <source>
        <dbReference type="Pfam" id="PF01814"/>
    </source>
</evidence>
<organism evidence="6 7">
    <name type="scientific">Polaribacter butkevichii</name>
    <dbReference type="NCBI Taxonomy" id="218490"/>
    <lineage>
        <taxon>Bacteria</taxon>
        <taxon>Pseudomonadati</taxon>
        <taxon>Bacteroidota</taxon>
        <taxon>Flavobacteriia</taxon>
        <taxon>Flavobacteriales</taxon>
        <taxon>Flavobacteriaceae</taxon>
    </lineage>
</organism>
<comment type="caution">
    <text evidence="6">The sequence shown here is derived from an EMBL/GenBank/DDBJ whole genome shotgun (WGS) entry which is preliminary data.</text>
</comment>
<keyword evidence="7" id="KW-1185">Reference proteome</keyword>
<dbReference type="Proteomes" id="UP000247345">
    <property type="component" value="Unassembled WGS sequence"/>
</dbReference>
<evidence type="ECO:0000313" key="7">
    <source>
        <dbReference type="Proteomes" id="UP000247345"/>
    </source>
</evidence>
<dbReference type="RefSeq" id="WP_105048687.1">
    <property type="nucleotide sequence ID" value="NZ_CP150661.1"/>
</dbReference>
<evidence type="ECO:0000256" key="1">
    <source>
        <dbReference type="ARBA" id="ARBA00004496"/>
    </source>
</evidence>
<comment type="subcellular location">
    <subcellularLocation>
        <location evidence="1">Cytoplasm</location>
    </subcellularLocation>
</comment>
<dbReference type="EMBL" id="MSCK01000001">
    <property type="protein sequence ID" value="PQJ73021.1"/>
    <property type="molecule type" value="Genomic_DNA"/>
</dbReference>
<keyword evidence="4" id="KW-0408">Iron</keyword>
<dbReference type="PANTHER" id="PTHR36438:SF1">
    <property type="entry name" value="IRON-SULFUR CLUSTER REPAIR PROTEIN YTFE"/>
    <property type="match status" value="1"/>
</dbReference>
<protein>
    <recommendedName>
        <fullName evidence="5">Hemerythrin-like domain-containing protein</fullName>
    </recommendedName>
</protein>
<evidence type="ECO:0000256" key="4">
    <source>
        <dbReference type="ARBA" id="ARBA00023004"/>
    </source>
</evidence>
<accession>A0A2P6CDP2</accession>
<evidence type="ECO:0000256" key="3">
    <source>
        <dbReference type="ARBA" id="ARBA00022723"/>
    </source>
</evidence>
<keyword evidence="2" id="KW-0963">Cytoplasm</keyword>
<sequence>MNSKSLIVKDLMNKSVATIVTKNINTASVFKKYKIDFSVHGNMLLTKACDKKKVNIKNIVNDLKAVNNKVYYLKDYNSWDLDFLIDFLVNIQHEYKEENILFLKEYGEKVAKIYGKEYKELLKVNRLIQKNADTILEHMKNEERTIFPYIKKLVEAKNKKIVVNISNSPLNSPIESIEDEHEKVSKIFKKICKLTNNYKIPENTCISYKVLYLKLQQFEELLSNHMHIENNILFPKAKKLEKSLLLDL</sequence>
<evidence type="ECO:0000313" key="6">
    <source>
        <dbReference type="EMBL" id="PQJ73021.1"/>
    </source>
</evidence>
<feature type="domain" description="Hemerythrin-like" evidence="5">
    <location>
        <begin position="93"/>
        <end position="237"/>
    </location>
</feature>